<evidence type="ECO:0000313" key="1">
    <source>
        <dbReference type="EMBL" id="CAE7201281.1"/>
    </source>
</evidence>
<organism evidence="1 2">
    <name type="scientific">Symbiodinium natans</name>
    <dbReference type="NCBI Taxonomy" id="878477"/>
    <lineage>
        <taxon>Eukaryota</taxon>
        <taxon>Sar</taxon>
        <taxon>Alveolata</taxon>
        <taxon>Dinophyceae</taxon>
        <taxon>Suessiales</taxon>
        <taxon>Symbiodiniaceae</taxon>
        <taxon>Symbiodinium</taxon>
    </lineage>
</organism>
<gene>
    <name evidence="1" type="primary">asl1</name>
    <name evidence="1" type="ORF">SNAT2548_LOCUS6020</name>
</gene>
<proteinExistence type="predicted"/>
<dbReference type="OrthoDB" id="407393at2759"/>
<evidence type="ECO:0000313" key="2">
    <source>
        <dbReference type="Proteomes" id="UP000604046"/>
    </source>
</evidence>
<protein>
    <submittedName>
        <fullName evidence="1">Asl1 protein</fullName>
    </submittedName>
</protein>
<accession>A0A812J9Q0</accession>
<comment type="caution">
    <text evidence="1">The sequence shown here is derived from an EMBL/GenBank/DDBJ whole genome shotgun (WGS) entry which is preliminary data.</text>
</comment>
<dbReference type="EMBL" id="CAJNDS010000393">
    <property type="protein sequence ID" value="CAE7201281.1"/>
    <property type="molecule type" value="Genomic_DNA"/>
</dbReference>
<keyword evidence="2" id="KW-1185">Reference proteome</keyword>
<dbReference type="Proteomes" id="UP000604046">
    <property type="component" value="Unassembled WGS sequence"/>
</dbReference>
<sequence length="454" mass="49638">MPDEDLVRLPLQDIWEAASSAPGLAKVARAVCRRLGNRTFPALLEAFGNGSLQEATDRACGFPCQVSSGMWEAVDNLTMKERIWLGFMVVQLRNGSFGQGNGSCRRSPSPPRMLVHVRGARGQGLGNLLQGLEQSLHVAMVSGRAFRMKWPKLEEGVQPRFLNWKDAEGEACKPEKNELWNFGKFQEAFRPTMTMAHSNISVMHLTGNWGMLPRKWGNLSGIGLPDIDIRVIFPRNGQAAGCLLHFAMGARDGLLKDVERALGGKEPGQFALQLRTGDAVKHSISGDGRDKRPVIVNKIWGLETPSRAANAMAECFRQLCAHLFPRPLGLRGKGARRMKCVGYFETDNYEARRAIQALPMEPATALRASGLDPKHSAGETATVITLASILAMAAHDTLLKTSGSVAELARHLGPAIRPAGRSFSFETFLKERARQNRSKAEVAGLCDPALQTPI</sequence>
<reference evidence="1" key="1">
    <citation type="submission" date="2021-02" db="EMBL/GenBank/DDBJ databases">
        <authorList>
            <person name="Dougan E. K."/>
            <person name="Rhodes N."/>
            <person name="Thang M."/>
            <person name="Chan C."/>
        </authorList>
    </citation>
    <scope>NUCLEOTIDE SEQUENCE</scope>
</reference>
<name>A0A812J9Q0_9DINO</name>
<dbReference type="AlphaFoldDB" id="A0A812J9Q0"/>